<accession>A0A6S6UKW5</accession>
<proteinExistence type="inferred from homology"/>
<dbReference type="GO" id="GO:0016853">
    <property type="term" value="F:isomerase activity"/>
    <property type="evidence" value="ECO:0007669"/>
    <property type="project" value="UniProtKB-KW"/>
</dbReference>
<organism evidence="3">
    <name type="scientific">uncultured Thiotrichaceae bacterium</name>
    <dbReference type="NCBI Taxonomy" id="298394"/>
    <lineage>
        <taxon>Bacteria</taxon>
        <taxon>Pseudomonadati</taxon>
        <taxon>Pseudomonadota</taxon>
        <taxon>Gammaproteobacteria</taxon>
        <taxon>Thiotrichales</taxon>
        <taxon>Thiotrichaceae</taxon>
        <taxon>environmental samples</taxon>
    </lineage>
</organism>
<evidence type="ECO:0000256" key="2">
    <source>
        <dbReference type="ARBA" id="ARBA00023235"/>
    </source>
</evidence>
<dbReference type="EMBL" id="CACVAT010000618">
    <property type="protein sequence ID" value="CAA6830687.1"/>
    <property type="molecule type" value="Genomic_DNA"/>
</dbReference>
<dbReference type="Pfam" id="PF04303">
    <property type="entry name" value="PrpF"/>
    <property type="match status" value="1"/>
</dbReference>
<dbReference type="NCBIfam" id="NF033377">
    <property type="entry name" value="OMA_tautomer"/>
    <property type="match status" value="1"/>
</dbReference>
<evidence type="ECO:0000313" key="3">
    <source>
        <dbReference type="EMBL" id="CAA6830687.1"/>
    </source>
</evidence>
<dbReference type="PANTHER" id="PTHR43709:SF3">
    <property type="entry name" value="ISOMERASE YBHH-RELATED"/>
    <property type="match status" value="1"/>
</dbReference>
<dbReference type="InterPro" id="IPR007400">
    <property type="entry name" value="PrpF-like"/>
</dbReference>
<dbReference type="InterPro" id="IPR047687">
    <property type="entry name" value="OMA_tautomer-like"/>
</dbReference>
<evidence type="ECO:0000256" key="1">
    <source>
        <dbReference type="ARBA" id="ARBA00007673"/>
    </source>
</evidence>
<keyword evidence="2" id="KW-0413">Isomerase</keyword>
<comment type="similarity">
    <text evidence="1">Belongs to the PrpF family.</text>
</comment>
<reference evidence="3" key="1">
    <citation type="submission" date="2020-01" db="EMBL/GenBank/DDBJ databases">
        <authorList>
            <person name="Meier V. D."/>
            <person name="Meier V D."/>
        </authorList>
    </citation>
    <scope>NUCLEOTIDE SEQUENCE</scope>
    <source>
        <strain evidence="3">HLG_WM_MAG_09</strain>
    </source>
</reference>
<dbReference type="SUPFAM" id="SSF54506">
    <property type="entry name" value="Diaminopimelate epimerase-like"/>
    <property type="match status" value="2"/>
</dbReference>
<protein>
    <recommendedName>
        <fullName evidence="4">4-oxalomesaconate tautomerase</fullName>
    </recommendedName>
</protein>
<gene>
    <name evidence="3" type="ORF">HELGO_WM26595</name>
</gene>
<sequence length="361" mass="37864">MSSQTTIPCLFMRGGTSKGPFFNRNHLPQDLDQLAKVLVRAVGAGHRLNIDGIGGGNAVTTKVAMVSPSTDEWADVDYFFAQVNVEDEGVDFSPTCGNMLAGVGPAAIEMGLIPAQPGQTAIKIRAVNTGARVEAVVQTSHDPKPVVEYAGDEAIAGVPGCAAPIQLDFFGVVGSKTGALFSTGSAMEQIEGVDVTLVDVAVPMMIVRAADLGKTGYESADELTADRAFMDRLEGLRLQAGERMGLGDVSKKVVPKVGLLSPPQGEGTVNIRYFMPWQCHPSLAVTGSMAFAGCVLAPGTVAEGLVRLDADADKVVFEHPMGTMETTVNYDVANGQLELHSAGTMRTARLLMRGEIMVPGG</sequence>
<dbReference type="PANTHER" id="PTHR43709">
    <property type="entry name" value="ACONITATE ISOMERASE-RELATED"/>
    <property type="match status" value="1"/>
</dbReference>
<dbReference type="Gene3D" id="3.10.310.10">
    <property type="entry name" value="Diaminopimelate Epimerase, Chain A, domain 1"/>
    <property type="match status" value="2"/>
</dbReference>
<dbReference type="AlphaFoldDB" id="A0A6S6UKW5"/>
<evidence type="ECO:0008006" key="4">
    <source>
        <dbReference type="Google" id="ProtNLM"/>
    </source>
</evidence>
<name>A0A6S6UKW5_9GAMM</name>